<gene>
    <name evidence="1" type="ORF">ASPVEDRAFT_299122</name>
</gene>
<organism evidence="1 2">
    <name type="scientific">Aspergillus versicolor CBS 583.65</name>
    <dbReference type="NCBI Taxonomy" id="1036611"/>
    <lineage>
        <taxon>Eukaryota</taxon>
        <taxon>Fungi</taxon>
        <taxon>Dikarya</taxon>
        <taxon>Ascomycota</taxon>
        <taxon>Pezizomycotina</taxon>
        <taxon>Eurotiomycetes</taxon>
        <taxon>Eurotiomycetidae</taxon>
        <taxon>Eurotiales</taxon>
        <taxon>Aspergillaceae</taxon>
        <taxon>Aspergillus</taxon>
        <taxon>Aspergillus subgen. Nidulantes</taxon>
    </lineage>
</organism>
<evidence type="ECO:0000313" key="1">
    <source>
        <dbReference type="EMBL" id="OJI97535.1"/>
    </source>
</evidence>
<evidence type="ECO:0000313" key="2">
    <source>
        <dbReference type="Proteomes" id="UP000184073"/>
    </source>
</evidence>
<proteinExistence type="predicted"/>
<accession>A0A1L9P7P6</accession>
<protein>
    <submittedName>
        <fullName evidence="1">Uncharacterized protein</fullName>
    </submittedName>
</protein>
<dbReference type="VEuPathDB" id="FungiDB:ASPVEDRAFT_299122"/>
<dbReference type="RefSeq" id="XP_040663298.1">
    <property type="nucleotide sequence ID" value="XM_040810291.1"/>
</dbReference>
<sequence length="153" mass="17454">MPTTEFPEWCPCVTFTISTAFIVSSINHFYDSAFGRPIRYRFHRCIQFCTPLLYRLAVLQSFPPQPPLRALDSPRHADQCVAQIPRKRRTKIFPLACCATTNIDPSHSTPSNPVPSLADLSQRYPSSFIPTHRLECLEVMNSMTFICILTSPY</sequence>
<dbReference type="Proteomes" id="UP000184073">
    <property type="component" value="Unassembled WGS sequence"/>
</dbReference>
<reference evidence="2" key="1">
    <citation type="journal article" date="2017" name="Genome Biol.">
        <title>Comparative genomics reveals high biological diversity and specific adaptations in the industrially and medically important fungal genus Aspergillus.</title>
        <authorList>
            <person name="de Vries R.P."/>
            <person name="Riley R."/>
            <person name="Wiebenga A."/>
            <person name="Aguilar-Osorio G."/>
            <person name="Amillis S."/>
            <person name="Uchima C.A."/>
            <person name="Anderluh G."/>
            <person name="Asadollahi M."/>
            <person name="Askin M."/>
            <person name="Barry K."/>
            <person name="Battaglia E."/>
            <person name="Bayram O."/>
            <person name="Benocci T."/>
            <person name="Braus-Stromeyer S.A."/>
            <person name="Caldana C."/>
            <person name="Canovas D."/>
            <person name="Cerqueira G.C."/>
            <person name="Chen F."/>
            <person name="Chen W."/>
            <person name="Choi C."/>
            <person name="Clum A."/>
            <person name="Dos Santos R.A."/>
            <person name="Damasio A.R."/>
            <person name="Diallinas G."/>
            <person name="Emri T."/>
            <person name="Fekete E."/>
            <person name="Flipphi M."/>
            <person name="Freyberg S."/>
            <person name="Gallo A."/>
            <person name="Gournas C."/>
            <person name="Habgood R."/>
            <person name="Hainaut M."/>
            <person name="Harispe M.L."/>
            <person name="Henrissat B."/>
            <person name="Hilden K.S."/>
            <person name="Hope R."/>
            <person name="Hossain A."/>
            <person name="Karabika E."/>
            <person name="Karaffa L."/>
            <person name="Karanyi Z."/>
            <person name="Krasevec N."/>
            <person name="Kuo A."/>
            <person name="Kusch H."/>
            <person name="LaButti K."/>
            <person name="Lagendijk E.L."/>
            <person name="Lapidus A."/>
            <person name="Levasseur A."/>
            <person name="Lindquist E."/>
            <person name="Lipzen A."/>
            <person name="Logrieco A.F."/>
            <person name="MacCabe A."/>
            <person name="Maekelae M.R."/>
            <person name="Malavazi I."/>
            <person name="Melin P."/>
            <person name="Meyer V."/>
            <person name="Mielnichuk N."/>
            <person name="Miskei M."/>
            <person name="Molnar A.P."/>
            <person name="Mule G."/>
            <person name="Ngan C.Y."/>
            <person name="Orejas M."/>
            <person name="Orosz E."/>
            <person name="Ouedraogo J.P."/>
            <person name="Overkamp K.M."/>
            <person name="Park H.-S."/>
            <person name="Perrone G."/>
            <person name="Piumi F."/>
            <person name="Punt P.J."/>
            <person name="Ram A.F."/>
            <person name="Ramon A."/>
            <person name="Rauscher S."/>
            <person name="Record E."/>
            <person name="Riano-Pachon D.M."/>
            <person name="Robert V."/>
            <person name="Roehrig J."/>
            <person name="Ruller R."/>
            <person name="Salamov A."/>
            <person name="Salih N.S."/>
            <person name="Samson R.A."/>
            <person name="Sandor E."/>
            <person name="Sanguinetti M."/>
            <person name="Schuetze T."/>
            <person name="Sepcic K."/>
            <person name="Shelest E."/>
            <person name="Sherlock G."/>
            <person name="Sophianopoulou V."/>
            <person name="Squina F.M."/>
            <person name="Sun H."/>
            <person name="Susca A."/>
            <person name="Todd R.B."/>
            <person name="Tsang A."/>
            <person name="Unkles S.E."/>
            <person name="van de Wiele N."/>
            <person name="van Rossen-Uffink D."/>
            <person name="Oliveira J.V."/>
            <person name="Vesth T.C."/>
            <person name="Visser J."/>
            <person name="Yu J.-H."/>
            <person name="Zhou M."/>
            <person name="Andersen M.R."/>
            <person name="Archer D.B."/>
            <person name="Baker S.E."/>
            <person name="Benoit I."/>
            <person name="Brakhage A.A."/>
            <person name="Braus G.H."/>
            <person name="Fischer R."/>
            <person name="Frisvad J.C."/>
            <person name="Goldman G.H."/>
            <person name="Houbraken J."/>
            <person name="Oakley B."/>
            <person name="Pocsi I."/>
            <person name="Scazzocchio C."/>
            <person name="Seiboth B."/>
            <person name="vanKuyk P.A."/>
            <person name="Wortman J."/>
            <person name="Dyer P.S."/>
            <person name="Grigoriev I.V."/>
        </authorList>
    </citation>
    <scope>NUCLEOTIDE SEQUENCE [LARGE SCALE GENOMIC DNA]</scope>
    <source>
        <strain evidence="2">CBS 583.65</strain>
    </source>
</reference>
<dbReference type="GeneID" id="63725802"/>
<dbReference type="EMBL" id="KV878125">
    <property type="protein sequence ID" value="OJI97535.1"/>
    <property type="molecule type" value="Genomic_DNA"/>
</dbReference>
<name>A0A1L9P7P6_ASPVE</name>
<dbReference type="AlphaFoldDB" id="A0A1L9P7P6"/>
<keyword evidence="2" id="KW-1185">Reference proteome</keyword>